<dbReference type="EMBL" id="SWJQ01002340">
    <property type="protein sequence ID" value="TRZ06612.1"/>
    <property type="molecule type" value="Genomic_DNA"/>
</dbReference>
<dbReference type="Proteomes" id="UP000796761">
    <property type="component" value="Unassembled WGS sequence"/>
</dbReference>
<dbReference type="InterPro" id="IPR050779">
    <property type="entry name" value="Transglutaminase"/>
</dbReference>
<gene>
    <name evidence="2" type="ORF">HGM15179_020495</name>
</gene>
<dbReference type="OrthoDB" id="437511at2759"/>
<reference evidence="2" key="1">
    <citation type="submission" date="2019-04" db="EMBL/GenBank/DDBJ databases">
        <title>Genome assembly of Zosterops borbonicus 15179.</title>
        <authorList>
            <person name="Leroy T."/>
            <person name="Anselmetti Y."/>
            <person name="Tilak M.-K."/>
            <person name="Nabholz B."/>
        </authorList>
    </citation>
    <scope>NUCLEOTIDE SEQUENCE</scope>
    <source>
        <strain evidence="2">HGM_15179</strain>
        <tissue evidence="2">Muscle</tissue>
    </source>
</reference>
<dbReference type="GO" id="GO:0003810">
    <property type="term" value="F:protein-glutamine gamma-glutamyltransferase activity"/>
    <property type="evidence" value="ECO:0007669"/>
    <property type="project" value="TreeGrafter"/>
</dbReference>
<organism evidence="2 3">
    <name type="scientific">Zosterops borbonicus</name>
    <dbReference type="NCBI Taxonomy" id="364589"/>
    <lineage>
        <taxon>Eukaryota</taxon>
        <taxon>Metazoa</taxon>
        <taxon>Chordata</taxon>
        <taxon>Craniata</taxon>
        <taxon>Vertebrata</taxon>
        <taxon>Euteleostomi</taxon>
        <taxon>Archelosauria</taxon>
        <taxon>Archosauria</taxon>
        <taxon>Dinosauria</taxon>
        <taxon>Saurischia</taxon>
        <taxon>Theropoda</taxon>
        <taxon>Coelurosauria</taxon>
        <taxon>Aves</taxon>
        <taxon>Neognathae</taxon>
        <taxon>Neoaves</taxon>
        <taxon>Telluraves</taxon>
        <taxon>Australaves</taxon>
        <taxon>Passeriformes</taxon>
        <taxon>Sylvioidea</taxon>
        <taxon>Zosteropidae</taxon>
        <taxon>Zosterops</taxon>
    </lineage>
</organism>
<dbReference type="InterPro" id="IPR038765">
    <property type="entry name" value="Papain-like_cys_pep_sf"/>
</dbReference>
<keyword evidence="3" id="KW-1185">Reference proteome</keyword>
<evidence type="ECO:0000313" key="2">
    <source>
        <dbReference type="EMBL" id="TRZ06612.1"/>
    </source>
</evidence>
<name>A0A8K1D7N2_9PASS</name>
<dbReference type="SUPFAM" id="SSF54001">
    <property type="entry name" value="Cysteine proteinases"/>
    <property type="match status" value="1"/>
</dbReference>
<dbReference type="PANTHER" id="PTHR11590:SF49">
    <property type="entry name" value="PROTEIN-GLUTAMINE GAMMA-GLUTAMYLTRANSFERASE K"/>
    <property type="match status" value="1"/>
</dbReference>
<proteinExistence type="predicted"/>
<comment type="caution">
    <text evidence="2">The sequence shown here is derived from an EMBL/GenBank/DDBJ whole genome shotgun (WGS) entry which is preliminary data.</text>
</comment>
<dbReference type="AlphaFoldDB" id="A0A8K1D7N2"/>
<feature type="region of interest" description="Disordered" evidence="1">
    <location>
        <begin position="1"/>
        <end position="39"/>
    </location>
</feature>
<evidence type="ECO:0000313" key="3">
    <source>
        <dbReference type="Proteomes" id="UP000796761"/>
    </source>
</evidence>
<feature type="compositionally biased region" description="Gly residues" evidence="1">
    <location>
        <begin position="12"/>
        <end position="24"/>
    </location>
</feature>
<dbReference type="Gene3D" id="3.90.260.10">
    <property type="entry name" value="Transglutaminase-like"/>
    <property type="match status" value="1"/>
</dbReference>
<protein>
    <submittedName>
        <fullName evidence="2">Uncharacterized protein</fullName>
    </submittedName>
</protein>
<evidence type="ECO:0000256" key="1">
    <source>
        <dbReference type="SAM" id="MobiDB-lite"/>
    </source>
</evidence>
<dbReference type="InterPro" id="IPR036985">
    <property type="entry name" value="Transglutaminase-like_sf"/>
</dbReference>
<sequence>MRLLRLLREPGQGPGLGTDPGGKPGQERGTAPAAGPIGSEDSVYMEKTEDLREYVLNESGRIFYGTEDQIAERSWNYGQV</sequence>
<accession>A0A8K1D7N2</accession>
<dbReference type="PANTHER" id="PTHR11590">
    <property type="entry name" value="PROTEIN-GLUTAMINE GAMMA-GLUTAMYLTRANSFERASE"/>
    <property type="match status" value="1"/>
</dbReference>